<feature type="transmembrane region" description="Helical" evidence="1">
    <location>
        <begin position="469"/>
        <end position="489"/>
    </location>
</feature>
<feature type="transmembrane region" description="Helical" evidence="1">
    <location>
        <begin position="164"/>
        <end position="181"/>
    </location>
</feature>
<evidence type="ECO:0000256" key="1">
    <source>
        <dbReference type="SAM" id="Phobius"/>
    </source>
</evidence>
<keyword evidence="1" id="KW-0812">Transmembrane</keyword>
<accession>A0A923LAD0</accession>
<dbReference type="Proteomes" id="UP000649345">
    <property type="component" value="Unassembled WGS sequence"/>
</dbReference>
<sequence>MKYFSKIKGQCLITALLVLILLIMPFQDYTEQTFLSDTLEYPDDLAGTFHADGGVLDIPAGLGTFTLNTDSHYLKHGTYEVTFNVTSDTEGSSVDVFDPYYVNEDNTCGKVLASAPISTDGENIHVTFTVEDYVEAVQFRVNSVAPLTFDSIYLLSQRGLYKDPYIYAGLLLLASVLFLVYRRKHKVRPEPLLLLLFAALWTTLPMCFPWLPSGHDMYFHYGRLFNLSEGLGETLLPIRYHARMFRGFGYGAPMLYSEFFLYPFALLCRMGLSPIGCWHLMILTVNLATAAVSYYAFSHLCRSRRIGLIASFLYTMSMYRLINLYTRAALGEVLATIFLPLLVIGMYHLFLGNTKKWWIAVLAFTGMFQSHVISTEIALGFCVLFALWNIRKLKEKGRLPRILMAGASTILLNLWFILPFLDHMRYAMFVLGDERNLYAYSVYPAQFFDMSLNNPAMDSLGRTSFANSMPFSVGLILLAGSLLFLLLCFRKEQPDRFHMNLGKWCLGLGILSLYASSVYFPWEAIQRVAILNLFAEKIQFASRFLPFASLFLGITSSLAIYYFFRSREQKQLLFLICGIFLVYTSGKYMSDYSNSAENFVGWDTQMEHSQDTDTLYLISDNHAYVSVRRMLVQDTNFQSSGDVELSGCYRDGTDAGFTYHKTEGSSDSYVDVPFNFYPYLHAYDENGNQLTTSHGELLRLRVALPASSDGAVTIRMEMPSFYRVGDLISLLTLLSLMGGFVFVRNVHGKNVKKKEENGH</sequence>
<comment type="caution">
    <text evidence="2">The sequence shown here is derived from an EMBL/GenBank/DDBJ whole genome shotgun (WGS) entry which is preliminary data.</text>
</comment>
<feature type="transmembrane region" description="Helical" evidence="1">
    <location>
        <begin position="727"/>
        <end position="746"/>
    </location>
</feature>
<feature type="transmembrane region" description="Helical" evidence="1">
    <location>
        <begin position="402"/>
        <end position="421"/>
    </location>
</feature>
<keyword evidence="1" id="KW-0472">Membrane</keyword>
<feature type="transmembrane region" description="Helical" evidence="1">
    <location>
        <begin position="357"/>
        <end position="390"/>
    </location>
</feature>
<name>A0A923LAD0_9FIRM</name>
<keyword evidence="3" id="KW-1185">Reference proteome</keyword>
<dbReference type="RefSeq" id="WP_186873206.1">
    <property type="nucleotide sequence ID" value="NZ_JACOOR010000002.1"/>
</dbReference>
<feature type="transmembrane region" description="Helical" evidence="1">
    <location>
        <begin position="501"/>
        <end position="520"/>
    </location>
</feature>
<dbReference type="AlphaFoldDB" id="A0A923LAD0"/>
<evidence type="ECO:0000313" key="3">
    <source>
        <dbReference type="Proteomes" id="UP000649345"/>
    </source>
</evidence>
<evidence type="ECO:0000313" key="2">
    <source>
        <dbReference type="EMBL" id="MBC5658863.1"/>
    </source>
</evidence>
<feature type="transmembrane region" description="Helical" evidence="1">
    <location>
        <begin position="571"/>
        <end position="589"/>
    </location>
</feature>
<feature type="transmembrane region" description="Helical" evidence="1">
    <location>
        <begin position="303"/>
        <end position="322"/>
    </location>
</feature>
<feature type="transmembrane region" description="Helical" evidence="1">
    <location>
        <begin position="193"/>
        <end position="211"/>
    </location>
</feature>
<evidence type="ECO:0008006" key="4">
    <source>
        <dbReference type="Google" id="ProtNLM"/>
    </source>
</evidence>
<dbReference type="EMBL" id="JACOOR010000002">
    <property type="protein sequence ID" value="MBC5658863.1"/>
    <property type="molecule type" value="Genomic_DNA"/>
</dbReference>
<gene>
    <name evidence="2" type="ORF">H8S44_03635</name>
</gene>
<feature type="transmembrane region" description="Helical" evidence="1">
    <location>
        <begin position="275"/>
        <end position="297"/>
    </location>
</feature>
<organism evidence="2 3">
    <name type="scientific">Anaerosacchariphilus hominis</name>
    <dbReference type="NCBI Taxonomy" id="2763017"/>
    <lineage>
        <taxon>Bacteria</taxon>
        <taxon>Bacillati</taxon>
        <taxon>Bacillota</taxon>
        <taxon>Clostridia</taxon>
        <taxon>Lachnospirales</taxon>
        <taxon>Lachnospiraceae</taxon>
        <taxon>Anaerosacchariphilus</taxon>
    </lineage>
</organism>
<proteinExistence type="predicted"/>
<reference evidence="2" key="1">
    <citation type="submission" date="2020-08" db="EMBL/GenBank/DDBJ databases">
        <title>Genome public.</title>
        <authorList>
            <person name="Liu C."/>
            <person name="Sun Q."/>
        </authorList>
    </citation>
    <scope>NUCLEOTIDE SEQUENCE</scope>
    <source>
        <strain evidence="2">NSJ-68</strain>
    </source>
</reference>
<keyword evidence="1" id="KW-1133">Transmembrane helix</keyword>
<protein>
    <recommendedName>
        <fullName evidence="4">YfhO family protein</fullName>
    </recommendedName>
</protein>
<feature type="transmembrane region" description="Helical" evidence="1">
    <location>
        <begin position="329"/>
        <end position="351"/>
    </location>
</feature>
<feature type="transmembrane region" description="Helical" evidence="1">
    <location>
        <begin position="248"/>
        <end position="268"/>
    </location>
</feature>
<feature type="transmembrane region" description="Helical" evidence="1">
    <location>
        <begin position="540"/>
        <end position="564"/>
    </location>
</feature>